<evidence type="ECO:0000313" key="3">
    <source>
        <dbReference type="Proteomes" id="UP000821866"/>
    </source>
</evidence>
<organism evidence="2 3">
    <name type="scientific">Rhipicephalus microplus</name>
    <name type="common">Cattle tick</name>
    <name type="synonym">Boophilus microplus</name>
    <dbReference type="NCBI Taxonomy" id="6941"/>
    <lineage>
        <taxon>Eukaryota</taxon>
        <taxon>Metazoa</taxon>
        <taxon>Ecdysozoa</taxon>
        <taxon>Arthropoda</taxon>
        <taxon>Chelicerata</taxon>
        <taxon>Arachnida</taxon>
        <taxon>Acari</taxon>
        <taxon>Parasitiformes</taxon>
        <taxon>Ixodida</taxon>
        <taxon>Ixodoidea</taxon>
        <taxon>Ixodidae</taxon>
        <taxon>Rhipicephalinae</taxon>
        <taxon>Rhipicephalus</taxon>
        <taxon>Boophilus</taxon>
    </lineage>
</organism>
<gene>
    <name evidence="2" type="ORF">HPB51_015089</name>
</gene>
<protein>
    <submittedName>
        <fullName evidence="2">Uncharacterized protein</fullName>
    </submittedName>
</protein>
<name>A0A9J6ETY8_RHIMP</name>
<evidence type="ECO:0000256" key="1">
    <source>
        <dbReference type="SAM" id="MobiDB-lite"/>
    </source>
</evidence>
<reference evidence="2" key="1">
    <citation type="journal article" date="2020" name="Cell">
        <title>Large-Scale Comparative Analyses of Tick Genomes Elucidate Their Genetic Diversity and Vector Capacities.</title>
        <authorList>
            <consortium name="Tick Genome and Microbiome Consortium (TIGMIC)"/>
            <person name="Jia N."/>
            <person name="Wang J."/>
            <person name="Shi W."/>
            <person name="Du L."/>
            <person name="Sun Y."/>
            <person name="Zhan W."/>
            <person name="Jiang J.F."/>
            <person name="Wang Q."/>
            <person name="Zhang B."/>
            <person name="Ji P."/>
            <person name="Bell-Sakyi L."/>
            <person name="Cui X.M."/>
            <person name="Yuan T.T."/>
            <person name="Jiang B.G."/>
            <person name="Yang W.F."/>
            <person name="Lam T.T."/>
            <person name="Chang Q.C."/>
            <person name="Ding S.J."/>
            <person name="Wang X.J."/>
            <person name="Zhu J.G."/>
            <person name="Ruan X.D."/>
            <person name="Zhao L."/>
            <person name="Wei J.T."/>
            <person name="Ye R.Z."/>
            <person name="Que T.C."/>
            <person name="Du C.H."/>
            <person name="Zhou Y.H."/>
            <person name="Cheng J.X."/>
            <person name="Dai P.F."/>
            <person name="Guo W.B."/>
            <person name="Han X.H."/>
            <person name="Huang E.J."/>
            <person name="Li L.F."/>
            <person name="Wei W."/>
            <person name="Gao Y.C."/>
            <person name="Liu J.Z."/>
            <person name="Shao H.Z."/>
            <person name="Wang X."/>
            <person name="Wang C.C."/>
            <person name="Yang T.C."/>
            <person name="Huo Q.B."/>
            <person name="Li W."/>
            <person name="Chen H.Y."/>
            <person name="Chen S.E."/>
            <person name="Zhou L.G."/>
            <person name="Ni X.B."/>
            <person name="Tian J.H."/>
            <person name="Sheng Y."/>
            <person name="Liu T."/>
            <person name="Pan Y.S."/>
            <person name="Xia L.Y."/>
            <person name="Li J."/>
            <person name="Zhao F."/>
            <person name="Cao W.C."/>
        </authorList>
    </citation>
    <scope>NUCLEOTIDE SEQUENCE</scope>
    <source>
        <strain evidence="2">Rmic-2018</strain>
    </source>
</reference>
<dbReference type="Proteomes" id="UP000821866">
    <property type="component" value="Chromosome 10"/>
</dbReference>
<comment type="caution">
    <text evidence="2">The sequence shown here is derived from an EMBL/GenBank/DDBJ whole genome shotgun (WGS) entry which is preliminary data.</text>
</comment>
<feature type="compositionally biased region" description="Basic and acidic residues" evidence="1">
    <location>
        <begin position="1"/>
        <end position="17"/>
    </location>
</feature>
<dbReference type="EMBL" id="JABSTU010000002">
    <property type="protein sequence ID" value="KAH8037655.1"/>
    <property type="molecule type" value="Genomic_DNA"/>
</dbReference>
<proteinExistence type="predicted"/>
<evidence type="ECO:0000313" key="2">
    <source>
        <dbReference type="EMBL" id="KAH8037655.1"/>
    </source>
</evidence>
<feature type="region of interest" description="Disordered" evidence="1">
    <location>
        <begin position="1"/>
        <end position="20"/>
    </location>
</feature>
<reference evidence="2" key="2">
    <citation type="submission" date="2021-09" db="EMBL/GenBank/DDBJ databases">
        <authorList>
            <person name="Jia N."/>
            <person name="Wang J."/>
            <person name="Shi W."/>
            <person name="Du L."/>
            <person name="Sun Y."/>
            <person name="Zhan W."/>
            <person name="Jiang J."/>
            <person name="Wang Q."/>
            <person name="Zhang B."/>
            <person name="Ji P."/>
            <person name="Sakyi L.B."/>
            <person name="Cui X."/>
            <person name="Yuan T."/>
            <person name="Jiang B."/>
            <person name="Yang W."/>
            <person name="Lam T.T.-Y."/>
            <person name="Chang Q."/>
            <person name="Ding S."/>
            <person name="Wang X."/>
            <person name="Zhu J."/>
            <person name="Ruan X."/>
            <person name="Zhao L."/>
            <person name="Wei J."/>
            <person name="Que T."/>
            <person name="Du C."/>
            <person name="Cheng J."/>
            <person name="Dai P."/>
            <person name="Han X."/>
            <person name="Huang E."/>
            <person name="Gao Y."/>
            <person name="Liu J."/>
            <person name="Shao H."/>
            <person name="Ye R."/>
            <person name="Li L."/>
            <person name="Wei W."/>
            <person name="Wang X."/>
            <person name="Wang C."/>
            <person name="Huo Q."/>
            <person name="Li W."/>
            <person name="Guo W."/>
            <person name="Chen H."/>
            <person name="Chen S."/>
            <person name="Zhou L."/>
            <person name="Zhou L."/>
            <person name="Ni X."/>
            <person name="Tian J."/>
            <person name="Zhou Y."/>
            <person name="Sheng Y."/>
            <person name="Liu T."/>
            <person name="Pan Y."/>
            <person name="Xia L."/>
            <person name="Li J."/>
            <person name="Zhao F."/>
            <person name="Cao W."/>
        </authorList>
    </citation>
    <scope>NUCLEOTIDE SEQUENCE</scope>
    <source>
        <strain evidence="2">Rmic-2018</strain>
        <tissue evidence="2">Larvae</tissue>
    </source>
</reference>
<accession>A0A9J6ETY8</accession>
<keyword evidence="3" id="KW-1185">Reference proteome</keyword>
<sequence length="190" mass="21025">MCQRDLLRKPRNYEGDHHRAKHRSAGAEALVVQDGEYFDIVNTSAPHVRVHVVLSERSRFVLNVILDDHELYGKFSFKYLEPIKGMRLTALTVDNGKNVQFASSRMDMGGRTAAATLSYVLPNGTLLVNATIVVTPFSCCIDDSICTSGAICESTRCVCSSGSLRLGRKVGCERHSEDIDRFATLSSNIR</sequence>
<dbReference type="AlphaFoldDB" id="A0A9J6ETY8"/>